<dbReference type="SUPFAM" id="SSF51126">
    <property type="entry name" value="Pectin lyase-like"/>
    <property type="match status" value="1"/>
</dbReference>
<dbReference type="Pfam" id="PF13229">
    <property type="entry name" value="Beta_helix"/>
    <property type="match status" value="1"/>
</dbReference>
<dbReference type="SUPFAM" id="SSF48452">
    <property type="entry name" value="TPR-like"/>
    <property type="match status" value="1"/>
</dbReference>
<dbReference type="GO" id="GO:0051879">
    <property type="term" value="F:Hsp90 protein binding"/>
    <property type="evidence" value="ECO:0007669"/>
    <property type="project" value="TreeGrafter"/>
</dbReference>
<keyword evidence="6" id="KW-1185">Reference proteome</keyword>
<reference evidence="5 6" key="1">
    <citation type="journal article" date="2024" name="Nat. Commun.">
        <title>Phylogenomics reveals the evolutionary origins of lichenization in chlorophyte algae.</title>
        <authorList>
            <person name="Puginier C."/>
            <person name="Libourel C."/>
            <person name="Otte J."/>
            <person name="Skaloud P."/>
            <person name="Haon M."/>
            <person name="Grisel S."/>
            <person name="Petersen M."/>
            <person name="Berrin J.G."/>
            <person name="Delaux P.M."/>
            <person name="Dal Grande F."/>
            <person name="Keller J."/>
        </authorList>
    </citation>
    <scope>NUCLEOTIDE SEQUENCE [LARGE SCALE GENOMIC DNA]</scope>
    <source>
        <strain evidence="5 6">SAG 2523</strain>
    </source>
</reference>
<evidence type="ECO:0000313" key="6">
    <source>
        <dbReference type="Proteomes" id="UP001485043"/>
    </source>
</evidence>
<dbReference type="Proteomes" id="UP001485043">
    <property type="component" value="Unassembled WGS sequence"/>
</dbReference>
<dbReference type="EMBL" id="JALJOV010000975">
    <property type="protein sequence ID" value="KAK9857236.1"/>
    <property type="molecule type" value="Genomic_DNA"/>
</dbReference>
<sequence>MTSLEARLQEGRRRNVLRKQEERNTSTLGVEEKELEHQVVWSSGTRKSADKDIVTEASEASRTFALKSQADDALKRGHGELRMAIEHYSKAMTLSVKEQSITPKLMAAVYCNRSLAYMKSHLHTEAREDAEKAATLQPDWSRTWERLAQARLGAKLWSAAVVACRHGESLFDTKSNVATPFTALLDSIALAAALEGDISGFDGRHLEVREAGEEAWLGRAAPEVPSLDFPPQQTSVTAAEATSSQVPALLRDTEQQCPQSSHNNQLAAPGVSSSHLTVPRGWRRISFRSVKEAVDAAEDGDQILLLPGIHNGMGEAVNVKTRLLIEGSGQLGETKIDQRANSPTFRISRTCVIRNIDIDMTGFREAVSIHGSISVQPLLQQCIVRCSGDDAVNVCGEASPIISDCLLQGKKCGLRAFGACGPRLGQCRLQDCGEQGLKAMDKAQPSLTLCTLQGNAEEGAVIMDSAIGVFRQCQVLKNHGPGIDISSRGRVSFQQGTIGNNVGGLWMWDSTQAEVRDSVVEGGTTYAVLADATSQPTMKGCRIQGMIQATEDAWEGIEVATNEIVEGSQAVDLPPEEGPFKFVPDQFTRKQ</sequence>
<dbReference type="InterPro" id="IPR011990">
    <property type="entry name" value="TPR-like_helical_dom_sf"/>
</dbReference>
<keyword evidence="1" id="KW-0677">Repeat</keyword>
<evidence type="ECO:0000313" key="5">
    <source>
        <dbReference type="EMBL" id="KAK9857236.1"/>
    </source>
</evidence>
<comment type="caution">
    <text evidence="5">The sequence shown here is derived from an EMBL/GenBank/DDBJ whole genome shotgun (WGS) entry which is preliminary data.</text>
</comment>
<feature type="domain" description="Right handed beta helix" evidence="4">
    <location>
        <begin position="364"/>
        <end position="497"/>
    </location>
</feature>
<dbReference type="InterPro" id="IPR039448">
    <property type="entry name" value="Beta_helix"/>
</dbReference>
<proteinExistence type="predicted"/>
<evidence type="ECO:0000256" key="1">
    <source>
        <dbReference type="ARBA" id="ARBA00022737"/>
    </source>
</evidence>
<dbReference type="PANTHER" id="PTHR22904:SF523">
    <property type="entry name" value="STRESS-INDUCED-PHOSPHOPROTEIN 1"/>
    <property type="match status" value="1"/>
</dbReference>
<dbReference type="InterPro" id="IPR012334">
    <property type="entry name" value="Pectin_lyas_fold"/>
</dbReference>
<keyword evidence="2" id="KW-0802">TPR repeat</keyword>
<gene>
    <name evidence="5" type="ORF">WJX84_011587</name>
</gene>
<evidence type="ECO:0000256" key="3">
    <source>
        <dbReference type="SAM" id="MobiDB-lite"/>
    </source>
</evidence>
<evidence type="ECO:0000259" key="4">
    <source>
        <dbReference type="Pfam" id="PF13229"/>
    </source>
</evidence>
<evidence type="ECO:0000256" key="2">
    <source>
        <dbReference type="ARBA" id="ARBA00022803"/>
    </source>
</evidence>
<protein>
    <recommendedName>
        <fullName evidence="4">Right handed beta helix domain-containing protein</fullName>
    </recommendedName>
</protein>
<dbReference type="InterPro" id="IPR011050">
    <property type="entry name" value="Pectin_lyase_fold/virulence"/>
</dbReference>
<name>A0AAW1SUW6_9CHLO</name>
<dbReference type="AlphaFoldDB" id="A0AAW1SUW6"/>
<accession>A0AAW1SUW6</accession>
<dbReference type="Gene3D" id="2.160.20.10">
    <property type="entry name" value="Single-stranded right-handed beta-helix, Pectin lyase-like"/>
    <property type="match status" value="1"/>
</dbReference>
<dbReference type="PANTHER" id="PTHR22904">
    <property type="entry name" value="TPR REPEAT CONTAINING PROTEIN"/>
    <property type="match status" value="1"/>
</dbReference>
<organism evidence="5 6">
    <name type="scientific">Apatococcus fuscideae</name>
    <dbReference type="NCBI Taxonomy" id="2026836"/>
    <lineage>
        <taxon>Eukaryota</taxon>
        <taxon>Viridiplantae</taxon>
        <taxon>Chlorophyta</taxon>
        <taxon>core chlorophytes</taxon>
        <taxon>Trebouxiophyceae</taxon>
        <taxon>Chlorellales</taxon>
        <taxon>Chlorellaceae</taxon>
        <taxon>Apatococcus</taxon>
    </lineage>
</organism>
<feature type="region of interest" description="Disordered" evidence="3">
    <location>
        <begin position="254"/>
        <end position="273"/>
    </location>
</feature>
<feature type="compositionally biased region" description="Polar residues" evidence="3">
    <location>
        <begin position="255"/>
        <end position="273"/>
    </location>
</feature>
<dbReference type="Gene3D" id="1.25.40.10">
    <property type="entry name" value="Tetratricopeptide repeat domain"/>
    <property type="match status" value="1"/>
</dbReference>